<reference evidence="2 3" key="1">
    <citation type="submission" date="2016-05" db="EMBL/GenBank/DDBJ databases">
        <title>Complete genome sequence of Rathayibacter tritici NCPPB 1953.</title>
        <authorList>
            <person name="Park J."/>
            <person name="Lee H.-H."/>
            <person name="Lee S.-W."/>
            <person name="Seo Y.-S."/>
        </authorList>
    </citation>
    <scope>NUCLEOTIDE SEQUENCE [LARGE SCALE GENOMIC DNA]</scope>
    <source>
        <strain evidence="2 3">NCPPB 1953</strain>
    </source>
</reference>
<dbReference type="Pfam" id="PF13692">
    <property type="entry name" value="Glyco_trans_1_4"/>
    <property type="match status" value="1"/>
</dbReference>
<gene>
    <name evidence="2" type="ORF">A6122_0256</name>
</gene>
<evidence type="ECO:0000256" key="1">
    <source>
        <dbReference type="ARBA" id="ARBA00022679"/>
    </source>
</evidence>
<keyword evidence="3" id="KW-1185">Reference proteome</keyword>
<evidence type="ECO:0008006" key="4">
    <source>
        <dbReference type="Google" id="ProtNLM"/>
    </source>
</evidence>
<dbReference type="GO" id="GO:0009103">
    <property type="term" value="P:lipopolysaccharide biosynthetic process"/>
    <property type="evidence" value="ECO:0007669"/>
    <property type="project" value="TreeGrafter"/>
</dbReference>
<dbReference type="Proteomes" id="UP000077071">
    <property type="component" value="Chromosome"/>
</dbReference>
<proteinExistence type="predicted"/>
<organism evidence="2 3">
    <name type="scientific">Rathayibacter tritici</name>
    <dbReference type="NCBI Taxonomy" id="33888"/>
    <lineage>
        <taxon>Bacteria</taxon>
        <taxon>Bacillati</taxon>
        <taxon>Actinomycetota</taxon>
        <taxon>Actinomycetes</taxon>
        <taxon>Micrococcales</taxon>
        <taxon>Microbacteriaceae</taxon>
        <taxon>Rathayibacter</taxon>
    </lineage>
</organism>
<dbReference type="PANTHER" id="PTHR46401:SF2">
    <property type="entry name" value="GLYCOSYLTRANSFERASE WBBK-RELATED"/>
    <property type="match status" value="1"/>
</dbReference>
<sequence length="345" mass="38652">MSRRSRRHASSPAALVVQQSLAPPDSTTQYVDSIVDGLAPGVELLFFSWRSALLADYDVLHVHWPELMIRGRNPLHRFLRRRALDVLLVRLALQRIPLVRTVHNLHPHELGPAAERRSLARMDRATDLFVRLNPTTLTPGRAPAVTVLHGHYRDQFAEHPLPEREHGRVLYFGIIRPYKGVVELMDVFRRLEDDSLSLHVVGSPSTGQRELVEERAARDARVHTTLRRVDDAEMVDEIGRAELIVLPYREMHNSGSILVALSLGRPILVPRTPANTALAEEVGNDWVIEYDGDLTPELIASALTATRTRAPEGLPALSGRDWDVLGRQLKNAYEGALATKKGSTR</sequence>
<dbReference type="KEGG" id="rtn:A6122_0256"/>
<dbReference type="STRING" id="33888.A6122_0256"/>
<dbReference type="PATRIC" id="fig|33888.3.peg.297"/>
<evidence type="ECO:0000313" key="2">
    <source>
        <dbReference type="EMBL" id="AND15418.1"/>
    </source>
</evidence>
<accession>A0A160KQW1</accession>
<dbReference type="AlphaFoldDB" id="A0A160KQW1"/>
<dbReference type="GO" id="GO:0016757">
    <property type="term" value="F:glycosyltransferase activity"/>
    <property type="evidence" value="ECO:0007669"/>
    <property type="project" value="TreeGrafter"/>
</dbReference>
<dbReference type="RefSeq" id="WP_068250657.1">
    <property type="nucleotide sequence ID" value="NZ_CP015515.1"/>
</dbReference>
<name>A0A160KQW1_9MICO</name>
<keyword evidence="1" id="KW-0808">Transferase</keyword>
<dbReference type="SUPFAM" id="SSF53756">
    <property type="entry name" value="UDP-Glycosyltransferase/glycogen phosphorylase"/>
    <property type="match status" value="1"/>
</dbReference>
<dbReference type="Gene3D" id="3.40.50.2000">
    <property type="entry name" value="Glycogen Phosphorylase B"/>
    <property type="match status" value="1"/>
</dbReference>
<dbReference type="EMBL" id="CP015515">
    <property type="protein sequence ID" value="AND15418.1"/>
    <property type="molecule type" value="Genomic_DNA"/>
</dbReference>
<dbReference type="OrthoDB" id="9771846at2"/>
<dbReference type="PANTHER" id="PTHR46401">
    <property type="entry name" value="GLYCOSYLTRANSFERASE WBBK-RELATED"/>
    <property type="match status" value="1"/>
</dbReference>
<evidence type="ECO:0000313" key="3">
    <source>
        <dbReference type="Proteomes" id="UP000077071"/>
    </source>
</evidence>
<protein>
    <recommendedName>
        <fullName evidence="4">GDP-mannose--glycolipid 4-beta-D-mannosyltransferase</fullName>
    </recommendedName>
</protein>